<dbReference type="CDD" id="cd02947">
    <property type="entry name" value="TRX_family"/>
    <property type="match status" value="1"/>
</dbReference>
<dbReference type="Pfam" id="PF00581">
    <property type="entry name" value="Rhodanese"/>
    <property type="match status" value="1"/>
</dbReference>
<dbReference type="CDD" id="cd00158">
    <property type="entry name" value="RHOD"/>
    <property type="match status" value="1"/>
</dbReference>
<dbReference type="PANTHER" id="PTHR45431">
    <property type="entry name" value="RHODANESE-LIKE DOMAIN-CONTAINING PROTEIN 15, CHLOROPLASTIC"/>
    <property type="match status" value="1"/>
</dbReference>
<dbReference type="SUPFAM" id="SSF52833">
    <property type="entry name" value="Thioredoxin-like"/>
    <property type="match status" value="1"/>
</dbReference>
<reference evidence="4 5" key="1">
    <citation type="submission" date="2021-12" db="EMBL/GenBank/DDBJ databases">
        <title>Genome sequencing of bacteria with rrn-lacking chromosome and rrn-plasmid.</title>
        <authorList>
            <person name="Anda M."/>
            <person name="Iwasaki W."/>
        </authorList>
    </citation>
    <scope>NUCLEOTIDE SEQUENCE [LARGE SCALE GENOMIC DNA]</scope>
    <source>
        <strain evidence="4 5">NBRC 15940</strain>
    </source>
</reference>
<name>A0AAN4W127_9BACT</name>
<evidence type="ECO:0000313" key="5">
    <source>
        <dbReference type="Proteomes" id="UP001310022"/>
    </source>
</evidence>
<dbReference type="Pfam" id="PF00085">
    <property type="entry name" value="Thioredoxin"/>
    <property type="match status" value="1"/>
</dbReference>
<dbReference type="Gene3D" id="3.40.30.10">
    <property type="entry name" value="Glutaredoxin"/>
    <property type="match status" value="1"/>
</dbReference>
<dbReference type="InterPro" id="IPR017937">
    <property type="entry name" value="Thioredoxin_CS"/>
</dbReference>
<dbReference type="EMBL" id="BQKE01000002">
    <property type="protein sequence ID" value="GJM62776.1"/>
    <property type="molecule type" value="Genomic_DNA"/>
</dbReference>
<feature type="domain" description="Thioredoxin" evidence="3">
    <location>
        <begin position="96"/>
        <end position="234"/>
    </location>
</feature>
<dbReference type="InterPro" id="IPR013766">
    <property type="entry name" value="Thioredoxin_domain"/>
</dbReference>
<keyword evidence="5" id="KW-1185">Reference proteome</keyword>
<evidence type="ECO:0000313" key="4">
    <source>
        <dbReference type="EMBL" id="GJM62776.1"/>
    </source>
</evidence>
<keyword evidence="1" id="KW-0676">Redox-active center</keyword>
<dbReference type="PANTHER" id="PTHR45431:SF3">
    <property type="entry name" value="RHODANESE-LIKE DOMAIN-CONTAINING PROTEIN 15, CHLOROPLASTIC"/>
    <property type="match status" value="1"/>
</dbReference>
<comment type="caution">
    <text evidence="4">The sequence shown here is derived from an EMBL/GenBank/DDBJ whole genome shotgun (WGS) entry which is preliminary data.</text>
</comment>
<organism evidence="4 5">
    <name type="scientific">Persicobacter diffluens</name>
    <dbReference type="NCBI Taxonomy" id="981"/>
    <lineage>
        <taxon>Bacteria</taxon>
        <taxon>Pseudomonadati</taxon>
        <taxon>Bacteroidota</taxon>
        <taxon>Cytophagia</taxon>
        <taxon>Cytophagales</taxon>
        <taxon>Persicobacteraceae</taxon>
        <taxon>Persicobacter</taxon>
    </lineage>
</organism>
<dbReference type="Proteomes" id="UP001310022">
    <property type="component" value="Unassembled WGS sequence"/>
</dbReference>
<dbReference type="InterPro" id="IPR036249">
    <property type="entry name" value="Thioredoxin-like_sf"/>
</dbReference>
<dbReference type="PROSITE" id="PS51257">
    <property type="entry name" value="PROKAR_LIPOPROTEIN"/>
    <property type="match status" value="1"/>
</dbReference>
<dbReference type="PROSITE" id="PS51352">
    <property type="entry name" value="THIOREDOXIN_2"/>
    <property type="match status" value="1"/>
</dbReference>
<dbReference type="SUPFAM" id="SSF52821">
    <property type="entry name" value="Rhodanese/Cell cycle control phosphatase"/>
    <property type="match status" value="1"/>
</dbReference>
<feature type="domain" description="Rhodanese" evidence="2">
    <location>
        <begin position="35"/>
        <end position="126"/>
    </location>
</feature>
<evidence type="ECO:0000259" key="3">
    <source>
        <dbReference type="PROSITE" id="PS51352"/>
    </source>
</evidence>
<dbReference type="InterPro" id="IPR052367">
    <property type="entry name" value="Thiosulfate_ST/Rhodanese-like"/>
</dbReference>
<protein>
    <submittedName>
        <fullName evidence="4">Thioredoxin</fullName>
    </submittedName>
</protein>
<dbReference type="RefSeq" id="WP_338238013.1">
    <property type="nucleotide sequence ID" value="NZ_BQKE01000002.1"/>
</dbReference>
<dbReference type="PROSITE" id="PS00194">
    <property type="entry name" value="THIOREDOXIN_1"/>
    <property type="match status" value="1"/>
</dbReference>
<dbReference type="Gene3D" id="3.40.250.10">
    <property type="entry name" value="Rhodanese-like domain"/>
    <property type="match status" value="1"/>
</dbReference>
<dbReference type="SMART" id="SM00450">
    <property type="entry name" value="RHOD"/>
    <property type="match status" value="1"/>
</dbReference>
<evidence type="ECO:0000256" key="1">
    <source>
        <dbReference type="ARBA" id="ARBA00023284"/>
    </source>
</evidence>
<dbReference type="InterPro" id="IPR001763">
    <property type="entry name" value="Rhodanese-like_dom"/>
</dbReference>
<sequence length="234" mass="26327">MPLRSFLFLLLVVATACQPGSSQSVSVEELHQNINQQELQLLDVRTPNETASGIIKGAQVIDFKSGKVVEKAEKIFKKDAPLYVYCHSGGRSARAVKELQKAGFQKVINVEGGISAWKKKDYPVKTKANAFEINQHEVEAFQKALKKNDISVVNFYATWCGSCKKNKPFLEGLSKNYNQIVFQHLDVDQEKSIYKSLSLQSVPVILIYKGDQIIRQYDGLLEQASFEQELKTLI</sequence>
<dbReference type="PROSITE" id="PS50206">
    <property type="entry name" value="RHODANESE_3"/>
    <property type="match status" value="1"/>
</dbReference>
<gene>
    <name evidence="4" type="ORF">PEDI_33280</name>
</gene>
<proteinExistence type="predicted"/>
<evidence type="ECO:0000259" key="2">
    <source>
        <dbReference type="PROSITE" id="PS50206"/>
    </source>
</evidence>
<dbReference type="InterPro" id="IPR036873">
    <property type="entry name" value="Rhodanese-like_dom_sf"/>
</dbReference>
<accession>A0AAN4W127</accession>
<dbReference type="AlphaFoldDB" id="A0AAN4W127"/>